<evidence type="ECO:0000313" key="3">
    <source>
        <dbReference type="Proteomes" id="UP001152484"/>
    </source>
</evidence>
<keyword evidence="1" id="KW-1133">Transmembrane helix</keyword>
<evidence type="ECO:0000256" key="1">
    <source>
        <dbReference type="SAM" id="Phobius"/>
    </source>
</evidence>
<reference evidence="2" key="1">
    <citation type="submission" date="2022-07" db="EMBL/GenBank/DDBJ databases">
        <authorList>
            <person name="Macas J."/>
            <person name="Novak P."/>
            <person name="Neumann P."/>
        </authorList>
    </citation>
    <scope>NUCLEOTIDE SEQUENCE</scope>
</reference>
<keyword evidence="1" id="KW-0472">Membrane</keyword>
<dbReference type="AlphaFoldDB" id="A0A9P0Z8A8"/>
<sequence length="125" mass="14120">MQSCPVWQYQNPPSKDVSFLDAQPVFCSNVTGNFSVQSPITAPSNDIEFADSDFAIPNVGASAGVLTAHIFPVFMLRKPLYQLMMTRQPLLHLLVLHVPLQLRLLLVLRLFWLMLVRFQILVQAP</sequence>
<proteinExistence type="predicted"/>
<keyword evidence="3" id="KW-1185">Reference proteome</keyword>
<organism evidence="2 3">
    <name type="scientific">Cuscuta europaea</name>
    <name type="common">European dodder</name>
    <dbReference type="NCBI Taxonomy" id="41803"/>
    <lineage>
        <taxon>Eukaryota</taxon>
        <taxon>Viridiplantae</taxon>
        <taxon>Streptophyta</taxon>
        <taxon>Embryophyta</taxon>
        <taxon>Tracheophyta</taxon>
        <taxon>Spermatophyta</taxon>
        <taxon>Magnoliopsida</taxon>
        <taxon>eudicotyledons</taxon>
        <taxon>Gunneridae</taxon>
        <taxon>Pentapetalae</taxon>
        <taxon>asterids</taxon>
        <taxon>lamiids</taxon>
        <taxon>Solanales</taxon>
        <taxon>Convolvulaceae</taxon>
        <taxon>Cuscuteae</taxon>
        <taxon>Cuscuta</taxon>
        <taxon>Cuscuta subgen. Cuscuta</taxon>
    </lineage>
</organism>
<comment type="caution">
    <text evidence="2">The sequence shown here is derived from an EMBL/GenBank/DDBJ whole genome shotgun (WGS) entry which is preliminary data.</text>
</comment>
<dbReference type="Proteomes" id="UP001152484">
    <property type="component" value="Unassembled WGS sequence"/>
</dbReference>
<keyword evidence="1" id="KW-0812">Transmembrane</keyword>
<dbReference type="EMBL" id="CAMAPE010000021">
    <property type="protein sequence ID" value="CAH9090023.1"/>
    <property type="molecule type" value="Genomic_DNA"/>
</dbReference>
<evidence type="ECO:0000313" key="2">
    <source>
        <dbReference type="EMBL" id="CAH9090023.1"/>
    </source>
</evidence>
<name>A0A9P0Z8A8_CUSEU</name>
<feature type="transmembrane region" description="Helical" evidence="1">
    <location>
        <begin position="89"/>
        <end position="112"/>
    </location>
</feature>
<gene>
    <name evidence="2" type="ORF">CEURO_LOCUS11076</name>
</gene>
<accession>A0A9P0Z8A8</accession>
<protein>
    <submittedName>
        <fullName evidence="2">Uncharacterized protein</fullName>
    </submittedName>
</protein>
<feature type="transmembrane region" description="Helical" evidence="1">
    <location>
        <begin position="54"/>
        <end position="77"/>
    </location>
</feature>